<comment type="caution">
    <text evidence="1">The sequence shown here is derived from an EMBL/GenBank/DDBJ whole genome shotgun (WGS) entry which is preliminary data.</text>
</comment>
<keyword evidence="2" id="KW-1185">Reference proteome</keyword>
<dbReference type="AlphaFoldDB" id="A0A409WLD1"/>
<organism evidence="1 2">
    <name type="scientific">Gymnopilus dilepis</name>
    <dbReference type="NCBI Taxonomy" id="231916"/>
    <lineage>
        <taxon>Eukaryota</taxon>
        <taxon>Fungi</taxon>
        <taxon>Dikarya</taxon>
        <taxon>Basidiomycota</taxon>
        <taxon>Agaricomycotina</taxon>
        <taxon>Agaricomycetes</taxon>
        <taxon>Agaricomycetidae</taxon>
        <taxon>Agaricales</taxon>
        <taxon>Agaricineae</taxon>
        <taxon>Hymenogastraceae</taxon>
        <taxon>Gymnopilus</taxon>
    </lineage>
</organism>
<dbReference type="InParanoid" id="A0A409WLD1"/>
<protein>
    <submittedName>
        <fullName evidence="1">Uncharacterized protein</fullName>
    </submittedName>
</protein>
<gene>
    <name evidence="1" type="ORF">CVT26_001063</name>
</gene>
<dbReference type="Proteomes" id="UP000284706">
    <property type="component" value="Unassembled WGS sequence"/>
</dbReference>
<evidence type="ECO:0000313" key="1">
    <source>
        <dbReference type="EMBL" id="PPQ79289.1"/>
    </source>
</evidence>
<evidence type="ECO:0000313" key="2">
    <source>
        <dbReference type="Proteomes" id="UP000284706"/>
    </source>
</evidence>
<sequence>MLNPTVIYYSAGRIFNLFYVDCLTNNWSCLDKMAAERAHFLLRREQDYWDNLQLVIVPDCGPPPILGNDPIYTISVEEQEDNMPDLVPGSEGCSESEHAESKALVIFKGSCRSGFSYKNPEDRDDHEGSGVLIIGLRLTFPLVLAMIDAFIRQYIPM</sequence>
<name>A0A409WLD1_9AGAR</name>
<reference evidence="1 2" key="1">
    <citation type="journal article" date="2018" name="Evol. Lett.">
        <title>Horizontal gene cluster transfer increased hallucinogenic mushroom diversity.</title>
        <authorList>
            <person name="Reynolds H.T."/>
            <person name="Vijayakumar V."/>
            <person name="Gluck-Thaler E."/>
            <person name="Korotkin H.B."/>
            <person name="Matheny P.B."/>
            <person name="Slot J.C."/>
        </authorList>
    </citation>
    <scope>NUCLEOTIDE SEQUENCE [LARGE SCALE GENOMIC DNA]</scope>
    <source>
        <strain evidence="1 2">SRW20</strain>
    </source>
</reference>
<proteinExistence type="predicted"/>
<accession>A0A409WLD1</accession>
<dbReference type="EMBL" id="NHYE01005009">
    <property type="protein sequence ID" value="PPQ79289.1"/>
    <property type="molecule type" value="Genomic_DNA"/>
</dbReference>